<dbReference type="Proteomes" id="UP000518752">
    <property type="component" value="Unassembled WGS sequence"/>
</dbReference>
<evidence type="ECO:0000256" key="3">
    <source>
        <dbReference type="ARBA" id="ARBA00022723"/>
    </source>
</evidence>
<keyword evidence="3 6" id="KW-0479">Metal-binding</keyword>
<dbReference type="SFLD" id="SFLDS00005">
    <property type="entry name" value="Isoprenoid_Synthase_Type_I"/>
    <property type="match status" value="1"/>
</dbReference>
<dbReference type="GO" id="GO:0008299">
    <property type="term" value="P:isoprenoid biosynthetic process"/>
    <property type="evidence" value="ECO:0007669"/>
    <property type="project" value="UniProtKB-ARBA"/>
</dbReference>
<reference evidence="7 8" key="1">
    <citation type="journal article" date="2020" name="ISME J.">
        <title>Uncovering the hidden diversity of litter-decomposition mechanisms in mushroom-forming fungi.</title>
        <authorList>
            <person name="Floudas D."/>
            <person name="Bentzer J."/>
            <person name="Ahren D."/>
            <person name="Johansson T."/>
            <person name="Persson P."/>
            <person name="Tunlid A."/>
        </authorList>
    </citation>
    <scope>NUCLEOTIDE SEQUENCE [LARGE SCALE GENOMIC DNA]</scope>
    <source>
        <strain evidence="7 8">CBS 406.79</strain>
    </source>
</reference>
<evidence type="ECO:0000256" key="2">
    <source>
        <dbReference type="ARBA" id="ARBA00006333"/>
    </source>
</evidence>
<dbReference type="EMBL" id="JAACJN010000106">
    <property type="protein sequence ID" value="KAF5373390.1"/>
    <property type="molecule type" value="Genomic_DNA"/>
</dbReference>
<dbReference type="GO" id="GO:0046872">
    <property type="term" value="F:metal ion binding"/>
    <property type="evidence" value="ECO:0007669"/>
    <property type="project" value="UniProtKB-KW"/>
</dbReference>
<dbReference type="Gene3D" id="1.10.600.10">
    <property type="entry name" value="Farnesyl Diphosphate Synthase"/>
    <property type="match status" value="1"/>
</dbReference>
<proteinExistence type="inferred from homology"/>
<dbReference type="Pfam" id="PF19086">
    <property type="entry name" value="Terpene_syn_C_2"/>
    <property type="match status" value="1"/>
</dbReference>
<comment type="caution">
    <text evidence="7">The sequence shown here is derived from an EMBL/GenBank/DDBJ whole genome shotgun (WGS) entry which is preliminary data.</text>
</comment>
<evidence type="ECO:0000256" key="4">
    <source>
        <dbReference type="ARBA" id="ARBA00022842"/>
    </source>
</evidence>
<organism evidence="7 8">
    <name type="scientific">Collybiopsis confluens</name>
    <dbReference type="NCBI Taxonomy" id="2823264"/>
    <lineage>
        <taxon>Eukaryota</taxon>
        <taxon>Fungi</taxon>
        <taxon>Dikarya</taxon>
        <taxon>Basidiomycota</taxon>
        <taxon>Agaricomycotina</taxon>
        <taxon>Agaricomycetes</taxon>
        <taxon>Agaricomycetidae</taxon>
        <taxon>Agaricales</taxon>
        <taxon>Marasmiineae</taxon>
        <taxon>Omphalotaceae</taxon>
        <taxon>Collybiopsis</taxon>
    </lineage>
</organism>
<evidence type="ECO:0000313" key="7">
    <source>
        <dbReference type="EMBL" id="KAF5373390.1"/>
    </source>
</evidence>
<keyword evidence="5 6" id="KW-0456">Lyase</keyword>
<dbReference type="PANTHER" id="PTHR35201">
    <property type="entry name" value="TERPENE SYNTHASE"/>
    <property type="match status" value="1"/>
</dbReference>
<gene>
    <name evidence="7" type="ORF">D9757_009734</name>
</gene>
<dbReference type="InterPro" id="IPR034686">
    <property type="entry name" value="Terpene_cyclase-like_2"/>
</dbReference>
<dbReference type="GO" id="GO:0010333">
    <property type="term" value="F:terpene synthase activity"/>
    <property type="evidence" value="ECO:0007669"/>
    <property type="project" value="InterPro"/>
</dbReference>
<protein>
    <recommendedName>
        <fullName evidence="6">Terpene synthase</fullName>
        <ecNumber evidence="6">4.2.3.-</ecNumber>
    </recommendedName>
</protein>
<evidence type="ECO:0000256" key="1">
    <source>
        <dbReference type="ARBA" id="ARBA00001946"/>
    </source>
</evidence>
<sequence>MSLISYFRQTHPPICHMLAVQSQMNYNTNTETEKIAPYTHQEFTHQDSEITPTTTCFTLPDLISDCPFPTAYHPSGDAISAESALWLDNACPQLNEKRRKAVYGLKSGILAGYCYTSPQISDYRLRIVADYLNYLFHLDNISDGMLNRETEHLSEAVMNALYFPEDEPEDEINAARVARDLWRRCIRDGRAGPGFQARFKKTLQLYFDSTLTQARARDAGYTPDLESYIEFRRDNSGIDLPDCVVEDPHMQALDELTNDIVTWSNDIWSYDVEQSRDDAEYNMLTILMKYHGHTLQSASNHVGDLCHQATKSFVETSKNLPSWGPEIDDMVRRYIKGLEDWIIGAIRSVHWSFETQRYFGNKGLEVKRTRVVALAPVSEKHKW</sequence>
<dbReference type="InterPro" id="IPR008949">
    <property type="entry name" value="Isoprenoid_synthase_dom_sf"/>
</dbReference>
<comment type="similarity">
    <text evidence="2 6">Belongs to the terpene synthase family.</text>
</comment>
<accession>A0A8H5GYP2</accession>
<dbReference type="AlphaFoldDB" id="A0A8H5GYP2"/>
<evidence type="ECO:0000313" key="8">
    <source>
        <dbReference type="Proteomes" id="UP000518752"/>
    </source>
</evidence>
<comment type="cofactor">
    <cofactor evidence="1 6">
        <name>Mg(2+)</name>
        <dbReference type="ChEBI" id="CHEBI:18420"/>
    </cofactor>
</comment>
<dbReference type="OrthoDB" id="2861623at2759"/>
<dbReference type="EC" id="4.2.3.-" evidence="6"/>
<name>A0A8H5GYP2_9AGAR</name>
<keyword evidence="8" id="KW-1185">Reference proteome</keyword>
<keyword evidence="4 6" id="KW-0460">Magnesium</keyword>
<dbReference type="SFLD" id="SFLDG01020">
    <property type="entry name" value="Terpene_Cyclase_Like_2"/>
    <property type="match status" value="1"/>
</dbReference>
<evidence type="ECO:0000256" key="6">
    <source>
        <dbReference type="RuleBase" id="RU366034"/>
    </source>
</evidence>
<evidence type="ECO:0000256" key="5">
    <source>
        <dbReference type="ARBA" id="ARBA00023239"/>
    </source>
</evidence>
<dbReference type="PANTHER" id="PTHR35201:SF4">
    <property type="entry name" value="BETA-PINACENE SYNTHASE-RELATED"/>
    <property type="match status" value="1"/>
</dbReference>
<dbReference type="SUPFAM" id="SSF48576">
    <property type="entry name" value="Terpenoid synthases"/>
    <property type="match status" value="1"/>
</dbReference>